<keyword evidence="2" id="KW-1185">Reference proteome</keyword>
<accession>A0ABT7UUR9</accession>
<organism evidence="1 2">
    <name type="scientific">Allofournierella massiliensis</name>
    <dbReference type="NCBI Taxonomy" id="1650663"/>
    <lineage>
        <taxon>Bacteria</taxon>
        <taxon>Bacillati</taxon>
        <taxon>Bacillota</taxon>
        <taxon>Clostridia</taxon>
        <taxon>Eubacteriales</taxon>
        <taxon>Oscillospiraceae</taxon>
        <taxon>Allofournierella</taxon>
    </lineage>
</organism>
<reference evidence="1 2" key="1">
    <citation type="submission" date="2023-06" db="EMBL/GenBank/DDBJ databases">
        <title>Identification and characterization of horizontal gene transfer across gut microbiota members of farm animals based on homology search.</title>
        <authorList>
            <person name="Schwarzerova J."/>
            <person name="Nykrynova M."/>
            <person name="Jureckova K."/>
            <person name="Cejkova D."/>
            <person name="Rychlik I."/>
        </authorList>
    </citation>
    <scope>NUCLEOTIDE SEQUENCE [LARGE SCALE GENOMIC DNA]</scope>
    <source>
        <strain evidence="1 2">ET340</strain>
    </source>
</reference>
<comment type="caution">
    <text evidence="1">The sequence shown here is derived from an EMBL/GenBank/DDBJ whole genome shotgun (WGS) entry which is preliminary data.</text>
</comment>
<dbReference type="EMBL" id="JAUDCL010000054">
    <property type="protein sequence ID" value="MDM8202648.1"/>
    <property type="molecule type" value="Genomic_DNA"/>
</dbReference>
<gene>
    <name evidence="1" type="ORF">QUW08_15300</name>
</gene>
<sequence>MIEAESGYFVISERRIFVFVLQKQTIFCELLLSPSTRRAWIEIIWDDKKMQWIEVALHTEGVDRNFAWLEEMLGHP</sequence>
<evidence type="ECO:0008006" key="3">
    <source>
        <dbReference type="Google" id="ProtNLM"/>
    </source>
</evidence>
<feature type="non-terminal residue" evidence="1">
    <location>
        <position position="76"/>
    </location>
</feature>
<evidence type="ECO:0000313" key="2">
    <source>
        <dbReference type="Proteomes" id="UP001529380"/>
    </source>
</evidence>
<protein>
    <recommendedName>
        <fullName evidence="3">Mutator family transposase</fullName>
    </recommendedName>
</protein>
<name>A0ABT7UUR9_9FIRM</name>
<evidence type="ECO:0000313" key="1">
    <source>
        <dbReference type="EMBL" id="MDM8202648.1"/>
    </source>
</evidence>
<dbReference type="Proteomes" id="UP001529380">
    <property type="component" value="Unassembled WGS sequence"/>
</dbReference>
<proteinExistence type="predicted"/>